<dbReference type="OrthoDB" id="9994516at2759"/>
<dbReference type="SUPFAM" id="SSF54928">
    <property type="entry name" value="RNA-binding domain, RBD"/>
    <property type="match status" value="2"/>
</dbReference>
<evidence type="ECO:0000313" key="7">
    <source>
        <dbReference type="Proteomes" id="UP000663877"/>
    </source>
</evidence>
<protein>
    <submittedName>
        <fullName evidence="3">Uncharacterized protein</fullName>
    </submittedName>
</protein>
<evidence type="ECO:0000313" key="5">
    <source>
        <dbReference type="EMBL" id="CAF1337080.1"/>
    </source>
</evidence>
<organism evidence="3 7">
    <name type="scientific">Adineta steineri</name>
    <dbReference type="NCBI Taxonomy" id="433720"/>
    <lineage>
        <taxon>Eukaryota</taxon>
        <taxon>Metazoa</taxon>
        <taxon>Spiralia</taxon>
        <taxon>Gnathifera</taxon>
        <taxon>Rotifera</taxon>
        <taxon>Eurotatoria</taxon>
        <taxon>Bdelloidea</taxon>
        <taxon>Adinetida</taxon>
        <taxon>Adinetidae</taxon>
        <taxon>Adineta</taxon>
    </lineage>
</organism>
<name>A0A813N2N1_9BILA</name>
<dbReference type="Proteomes" id="UP000663877">
    <property type="component" value="Unassembled WGS sequence"/>
</dbReference>
<evidence type="ECO:0000256" key="2">
    <source>
        <dbReference type="SAM" id="MobiDB-lite"/>
    </source>
</evidence>
<dbReference type="EMBL" id="CAJNOM010000300">
    <property type="protein sequence ID" value="CAF1335057.1"/>
    <property type="molecule type" value="Genomic_DNA"/>
</dbReference>
<feature type="compositionally biased region" description="Basic residues" evidence="2">
    <location>
        <begin position="282"/>
        <end position="293"/>
    </location>
</feature>
<dbReference type="AlphaFoldDB" id="A0A813N2N1"/>
<keyword evidence="1" id="KW-0175">Coiled coil</keyword>
<accession>A0A813N2N1</accession>
<dbReference type="GO" id="GO:0003676">
    <property type="term" value="F:nucleic acid binding"/>
    <property type="evidence" value="ECO:0007669"/>
    <property type="project" value="InterPro"/>
</dbReference>
<evidence type="ECO:0000256" key="1">
    <source>
        <dbReference type="SAM" id="Coils"/>
    </source>
</evidence>
<evidence type="ECO:0000313" key="6">
    <source>
        <dbReference type="Proteomes" id="UP000663832"/>
    </source>
</evidence>
<reference evidence="3" key="1">
    <citation type="submission" date="2021-02" db="EMBL/GenBank/DDBJ databases">
        <authorList>
            <person name="Nowell W R."/>
        </authorList>
    </citation>
    <scope>NUCLEOTIDE SEQUENCE</scope>
</reference>
<sequence>MTSSINNNRCKLLVLDLDVKQINMDILRTFFSLYGVIEWIQIFPEFNSAIIYFVNYLIADHLINYRTCLIGQNNVRLRRFRLDQTNWNTDSHTLYVKLNFDCILTEEALRYCFRDYQPHINKLDLLHDNQALISFTNYDYVDQILLMPSNAFIINNVPLVFERMIEKINKKSRWDQGPSPLPTGPVLPARDPVIHKLISHIEYLAKQLREQPNHSRNEIERLQAEVFILKNENARLKSKQDLSANKNLEKRLTVLEDVSNRRSTKDYHHIRRERSSSNEKPTKRRRKYKLDDD</sequence>
<dbReference type="Proteomes" id="UP000663832">
    <property type="component" value="Unassembled WGS sequence"/>
</dbReference>
<feature type="region of interest" description="Disordered" evidence="2">
    <location>
        <begin position="259"/>
        <end position="293"/>
    </location>
</feature>
<evidence type="ECO:0000313" key="4">
    <source>
        <dbReference type="EMBL" id="CAF1335057.1"/>
    </source>
</evidence>
<gene>
    <name evidence="3" type="ORF">BJG266_LOCUS1244</name>
    <name evidence="4" type="ORF">QVE165_LOCUS33109</name>
    <name evidence="5" type="ORF">QVE165_LOCUS33221</name>
</gene>
<evidence type="ECO:0000313" key="3">
    <source>
        <dbReference type="EMBL" id="CAF0731998.1"/>
    </source>
</evidence>
<dbReference type="EMBL" id="CAJNOM010000302">
    <property type="protein sequence ID" value="CAF1337080.1"/>
    <property type="molecule type" value="Genomic_DNA"/>
</dbReference>
<dbReference type="InterPro" id="IPR035979">
    <property type="entry name" value="RBD_domain_sf"/>
</dbReference>
<proteinExistence type="predicted"/>
<feature type="coiled-coil region" evidence="1">
    <location>
        <begin position="205"/>
        <end position="239"/>
    </location>
</feature>
<keyword evidence="6" id="KW-1185">Reference proteome</keyword>
<feature type="compositionally biased region" description="Basic and acidic residues" evidence="2">
    <location>
        <begin position="259"/>
        <end position="281"/>
    </location>
</feature>
<dbReference type="EMBL" id="CAJNOI010000003">
    <property type="protein sequence ID" value="CAF0731998.1"/>
    <property type="molecule type" value="Genomic_DNA"/>
</dbReference>
<comment type="caution">
    <text evidence="3">The sequence shown here is derived from an EMBL/GenBank/DDBJ whole genome shotgun (WGS) entry which is preliminary data.</text>
</comment>